<feature type="transmembrane region" description="Helical" evidence="3">
    <location>
        <begin position="234"/>
        <end position="252"/>
    </location>
</feature>
<dbReference type="InterPro" id="IPR050768">
    <property type="entry name" value="UPF0353/GerABKA_families"/>
</dbReference>
<dbReference type="Pfam" id="PF03323">
    <property type="entry name" value="GerA"/>
    <property type="match status" value="1"/>
</dbReference>
<dbReference type="InterPro" id="IPR004995">
    <property type="entry name" value="Spore_Ger"/>
</dbReference>
<comment type="caution">
    <text evidence="4">The sequence shown here is derived from an EMBL/GenBank/DDBJ whole genome shotgun (WGS) entry which is preliminary data.</text>
</comment>
<accession>A0ABW3TSQ9</accession>
<evidence type="ECO:0000313" key="4">
    <source>
        <dbReference type="EMBL" id="MFD1203533.1"/>
    </source>
</evidence>
<sequence length="450" mass="50764">MTEKKAPPLFDELKKDFVHSDDLVQTQLQIKGQFAFLFYLKSVVDGDKLQQTVIRPFFEMSSEESFTSYIQSLPNQYDMPYKNKLLLMLSAGYILIVIEENMFLLDLRLVQNSDVQDTMLEPTIHGPQLALSENLEVTINLIRQRYHKSSLKIEDIIPADQTNRAVTLLYDNDRADPDIVKRVRDRIKEIDAPLFQSAGDLQHLINNGKRNLFPSTLITERPDRIVYNLNGGKVIIAIDGSPNVIIAPAIFFDFMSSMEDNYHVFGITSFTILLRYIGMFICIFLPSLYVAMTSYNPDILRIELALTVAGGRIGVPYPSFIEVLFMLFFMELLTEASMRLPKAVSATATTVGGLILGTAATEAALTSTIMIIVISAVAISTFIIPINEMSFAMRIIRLALLIYTTLFGMVGLLIGLIGIVMILANKESFGVPYLRIPWMNKNEELRMDNR</sequence>
<evidence type="ECO:0000313" key="5">
    <source>
        <dbReference type="Proteomes" id="UP001597231"/>
    </source>
</evidence>
<dbReference type="Proteomes" id="UP001597231">
    <property type="component" value="Unassembled WGS sequence"/>
</dbReference>
<organism evidence="4 5">
    <name type="scientific">Sporosarcina contaminans</name>
    <dbReference type="NCBI Taxonomy" id="633403"/>
    <lineage>
        <taxon>Bacteria</taxon>
        <taxon>Bacillati</taxon>
        <taxon>Bacillota</taxon>
        <taxon>Bacilli</taxon>
        <taxon>Bacillales</taxon>
        <taxon>Caryophanaceae</taxon>
        <taxon>Sporosarcina</taxon>
    </lineage>
</organism>
<keyword evidence="5" id="KW-1185">Reference proteome</keyword>
<dbReference type="PIRSF" id="PIRSF005690">
    <property type="entry name" value="GerBA"/>
    <property type="match status" value="1"/>
</dbReference>
<dbReference type="RefSeq" id="WP_381479382.1">
    <property type="nucleotide sequence ID" value="NZ_JBHTLT010000001.1"/>
</dbReference>
<comment type="similarity">
    <text evidence="1">Belongs to the GerABKA family.</text>
</comment>
<evidence type="ECO:0000256" key="1">
    <source>
        <dbReference type="ARBA" id="ARBA00005278"/>
    </source>
</evidence>
<evidence type="ECO:0000256" key="3">
    <source>
        <dbReference type="SAM" id="Phobius"/>
    </source>
</evidence>
<keyword evidence="3" id="KW-0812">Transmembrane</keyword>
<dbReference type="PANTHER" id="PTHR22550:SF5">
    <property type="entry name" value="LEUCINE ZIPPER PROTEIN 4"/>
    <property type="match status" value="1"/>
</dbReference>
<name>A0ABW3TSQ9_9BACL</name>
<feature type="transmembrane region" description="Helical" evidence="3">
    <location>
        <begin position="273"/>
        <end position="295"/>
    </location>
</feature>
<evidence type="ECO:0000256" key="2">
    <source>
        <dbReference type="ARBA" id="ARBA00023136"/>
    </source>
</evidence>
<dbReference type="PANTHER" id="PTHR22550">
    <property type="entry name" value="SPORE GERMINATION PROTEIN"/>
    <property type="match status" value="1"/>
</dbReference>
<proteinExistence type="inferred from homology"/>
<gene>
    <name evidence="4" type="ORF">ACFQ38_00080</name>
</gene>
<reference evidence="5" key="1">
    <citation type="journal article" date="2019" name="Int. J. Syst. Evol. Microbiol.">
        <title>The Global Catalogue of Microorganisms (GCM) 10K type strain sequencing project: providing services to taxonomists for standard genome sequencing and annotation.</title>
        <authorList>
            <consortium name="The Broad Institute Genomics Platform"/>
            <consortium name="The Broad Institute Genome Sequencing Center for Infectious Disease"/>
            <person name="Wu L."/>
            <person name="Ma J."/>
        </authorList>
    </citation>
    <scope>NUCLEOTIDE SEQUENCE [LARGE SCALE GENOMIC DNA]</scope>
    <source>
        <strain evidence="5">CCUG 53915</strain>
    </source>
</reference>
<keyword evidence="3" id="KW-1133">Transmembrane helix</keyword>
<feature type="transmembrane region" description="Helical" evidence="3">
    <location>
        <begin position="315"/>
        <end position="333"/>
    </location>
</feature>
<protein>
    <submittedName>
        <fullName evidence="4">Spore germination protein</fullName>
    </submittedName>
</protein>
<feature type="transmembrane region" description="Helical" evidence="3">
    <location>
        <begin position="398"/>
        <end position="424"/>
    </location>
</feature>
<feature type="transmembrane region" description="Helical" evidence="3">
    <location>
        <begin position="365"/>
        <end position="386"/>
    </location>
</feature>
<keyword evidence="2 3" id="KW-0472">Membrane</keyword>
<dbReference type="EMBL" id="JBHTLT010000001">
    <property type="protein sequence ID" value="MFD1203533.1"/>
    <property type="molecule type" value="Genomic_DNA"/>
</dbReference>